<dbReference type="AlphaFoldDB" id="A0A6J5W3E1"/>
<protein>
    <submittedName>
        <fullName evidence="1">Uncharacterized protein</fullName>
    </submittedName>
</protein>
<dbReference type="EMBL" id="CAEKKB010000001">
    <property type="protein sequence ID" value="CAB4294377.1"/>
    <property type="molecule type" value="Genomic_DNA"/>
</dbReference>
<evidence type="ECO:0000313" key="1">
    <source>
        <dbReference type="EMBL" id="CAB4294377.1"/>
    </source>
</evidence>
<accession>A0A6J5W3E1</accession>
<gene>
    <name evidence="1" type="ORF">ORAREDHAP_LOCUS4847</name>
</gene>
<sequence>MVICCSDEDKITIKAKEKTTVCELTSWRDEQGKVKWNSKEESCQLKVSRFSLVIDLGKF</sequence>
<keyword evidence="2" id="KW-1185">Reference proteome</keyword>
<organism evidence="1 2">
    <name type="scientific">Prunus armeniaca</name>
    <name type="common">Apricot</name>
    <name type="synonym">Armeniaca vulgaris</name>
    <dbReference type="NCBI Taxonomy" id="36596"/>
    <lineage>
        <taxon>Eukaryota</taxon>
        <taxon>Viridiplantae</taxon>
        <taxon>Streptophyta</taxon>
        <taxon>Embryophyta</taxon>
        <taxon>Tracheophyta</taxon>
        <taxon>Spermatophyta</taxon>
        <taxon>Magnoliopsida</taxon>
        <taxon>eudicotyledons</taxon>
        <taxon>Gunneridae</taxon>
        <taxon>Pentapetalae</taxon>
        <taxon>rosids</taxon>
        <taxon>fabids</taxon>
        <taxon>Rosales</taxon>
        <taxon>Rosaceae</taxon>
        <taxon>Amygdaloideae</taxon>
        <taxon>Amygdaleae</taxon>
        <taxon>Prunus</taxon>
    </lineage>
</organism>
<evidence type="ECO:0000313" key="2">
    <source>
        <dbReference type="Proteomes" id="UP000507245"/>
    </source>
</evidence>
<reference evidence="2" key="1">
    <citation type="journal article" date="2020" name="Genome Biol.">
        <title>Gamete binning: chromosome-level and haplotype-resolved genome assembly enabled by high-throughput single-cell sequencing of gamete genomes.</title>
        <authorList>
            <person name="Campoy J.A."/>
            <person name="Sun H."/>
            <person name="Goel M."/>
            <person name="Jiao W.-B."/>
            <person name="Folz-Donahue K."/>
            <person name="Wang N."/>
            <person name="Rubio M."/>
            <person name="Liu C."/>
            <person name="Kukat C."/>
            <person name="Ruiz D."/>
            <person name="Huettel B."/>
            <person name="Schneeberger K."/>
        </authorList>
    </citation>
    <scope>NUCLEOTIDE SEQUENCE [LARGE SCALE GENOMIC DNA]</scope>
    <source>
        <strain evidence="2">cv. Rojo Pasion</strain>
    </source>
</reference>
<name>A0A6J5W3E1_PRUAR</name>
<proteinExistence type="predicted"/>
<dbReference type="Proteomes" id="UP000507245">
    <property type="component" value="Unassembled WGS sequence"/>
</dbReference>